<evidence type="ECO:0000313" key="9">
    <source>
        <dbReference type="EMBL" id="MBE6510421.1"/>
    </source>
</evidence>
<organism evidence="9 10">
    <name type="scientific">Methanobrevibacter millerae</name>
    <dbReference type="NCBI Taxonomy" id="230361"/>
    <lineage>
        <taxon>Archaea</taxon>
        <taxon>Methanobacteriati</taxon>
        <taxon>Methanobacteriota</taxon>
        <taxon>Methanomada group</taxon>
        <taxon>Methanobacteria</taxon>
        <taxon>Methanobacteriales</taxon>
        <taxon>Methanobacteriaceae</taxon>
        <taxon>Methanobrevibacter</taxon>
    </lineage>
</organism>
<keyword evidence="6" id="KW-0067">ATP-binding</keyword>
<name>A0A8T3VM23_9EURY</name>
<proteinExistence type="predicted"/>
<comment type="catalytic activity">
    <reaction evidence="7">
        <text>L-cysteine + L-glutamate + ATP = gamma-L-glutamyl-L-cysteine + ADP + phosphate + H(+)</text>
        <dbReference type="Rhea" id="RHEA:13285"/>
        <dbReference type="ChEBI" id="CHEBI:15378"/>
        <dbReference type="ChEBI" id="CHEBI:29985"/>
        <dbReference type="ChEBI" id="CHEBI:30616"/>
        <dbReference type="ChEBI" id="CHEBI:35235"/>
        <dbReference type="ChEBI" id="CHEBI:43474"/>
        <dbReference type="ChEBI" id="CHEBI:58173"/>
        <dbReference type="ChEBI" id="CHEBI:456216"/>
        <dbReference type="EC" id="6.3.2.2"/>
    </reaction>
</comment>
<dbReference type="InterPro" id="IPR014746">
    <property type="entry name" value="Gln_synth/guanido_kin_cat_dom"/>
</dbReference>
<dbReference type="SUPFAM" id="SSF55931">
    <property type="entry name" value="Glutamine synthetase/guanido kinase"/>
    <property type="match status" value="1"/>
</dbReference>
<feature type="domain" description="Glutamate--cysteine ligase" evidence="8">
    <location>
        <begin position="267"/>
        <end position="341"/>
    </location>
</feature>
<evidence type="ECO:0000313" key="10">
    <source>
        <dbReference type="Proteomes" id="UP000713479"/>
    </source>
</evidence>
<dbReference type="EC" id="6.3.2.2" evidence="2"/>
<comment type="pathway">
    <text evidence="1">Sulfur metabolism; glutathione biosynthesis; glutathione from L-cysteine and L-glutamate: step 1/2.</text>
</comment>
<feature type="domain" description="Glutamate--cysteine ligase" evidence="8">
    <location>
        <begin position="15"/>
        <end position="260"/>
    </location>
</feature>
<evidence type="ECO:0000256" key="1">
    <source>
        <dbReference type="ARBA" id="ARBA00005006"/>
    </source>
</evidence>
<dbReference type="AlphaFoldDB" id="A0A8T3VM23"/>
<evidence type="ECO:0000256" key="7">
    <source>
        <dbReference type="ARBA" id="ARBA00048819"/>
    </source>
</evidence>
<dbReference type="GO" id="GO:0004357">
    <property type="term" value="F:glutamate-cysteine ligase activity"/>
    <property type="evidence" value="ECO:0007669"/>
    <property type="project" value="UniProtKB-EC"/>
</dbReference>
<dbReference type="Gene3D" id="3.30.590.20">
    <property type="match status" value="1"/>
</dbReference>
<dbReference type="PANTHER" id="PTHR38761:SF1">
    <property type="entry name" value="GLUTAMATE--CYSTEINE LIGASE"/>
    <property type="match status" value="1"/>
</dbReference>
<evidence type="ECO:0000256" key="3">
    <source>
        <dbReference type="ARBA" id="ARBA00022598"/>
    </source>
</evidence>
<evidence type="ECO:0000256" key="5">
    <source>
        <dbReference type="ARBA" id="ARBA00022741"/>
    </source>
</evidence>
<sequence>MDLLRLSRFSPDEILAGSFGIEWESLRAKKNGKLSLTPHPAVFGDKLKNPLVTTDFSESQIEIITPPFRTIDEAFDTFSLLSDLVNASIPDDEYLWFQSIPCILPDDEHIPIAQYSEEGADSHEYRLKLAEKYGLKKQMISGVHFNFSFTDDFLRKLNKIYNPDLSFQEFRNEVYLKIARNYLRHCWLIIYLTGCSVSCHKTFTNDCLELMDGEDGYGSYYSTNGPSFRNASCGYKNLKELYPSYESVDGFVSDVSGFIENGDISGARELYTQVRLKPKDPKDLLNSLKNDGIQYIEIRTLDINPFYKCGLVRHDMHFLQLFLIYMMIKSESDYESWQEEAFLNEENTAERAYDDSMRLIKDGQEVTLKQWAGEIINEMHGMCEVLGIGDPATLNLMLKRVSNPELTYGKRFLELVKKNGFIKANTLISKNNKKTSINSLKNINPNKSDELKKYLNLAFVENCCDV</sequence>
<dbReference type="InterPro" id="IPR006334">
    <property type="entry name" value="Glut_cys_ligase"/>
</dbReference>
<dbReference type="GO" id="GO:0005829">
    <property type="term" value="C:cytosol"/>
    <property type="evidence" value="ECO:0007669"/>
    <property type="project" value="TreeGrafter"/>
</dbReference>
<dbReference type="GO" id="GO:0006750">
    <property type="term" value="P:glutathione biosynthetic process"/>
    <property type="evidence" value="ECO:0007669"/>
    <property type="project" value="UniProtKB-KW"/>
</dbReference>
<keyword evidence="3 9" id="KW-0436">Ligase</keyword>
<evidence type="ECO:0000259" key="8">
    <source>
        <dbReference type="Pfam" id="PF04262"/>
    </source>
</evidence>
<dbReference type="EMBL" id="SUTF01000004">
    <property type="protein sequence ID" value="MBE6510421.1"/>
    <property type="molecule type" value="Genomic_DNA"/>
</dbReference>
<dbReference type="PANTHER" id="PTHR38761">
    <property type="entry name" value="GLUTAMATE--CYSTEINE LIGASE"/>
    <property type="match status" value="1"/>
</dbReference>
<accession>A0A8T3VM23</accession>
<evidence type="ECO:0000256" key="4">
    <source>
        <dbReference type="ARBA" id="ARBA00022684"/>
    </source>
</evidence>
<keyword evidence="4" id="KW-0317">Glutathione biosynthesis</keyword>
<evidence type="ECO:0000256" key="2">
    <source>
        <dbReference type="ARBA" id="ARBA00012220"/>
    </source>
</evidence>
<dbReference type="Proteomes" id="UP000713479">
    <property type="component" value="Unassembled WGS sequence"/>
</dbReference>
<protein>
    <recommendedName>
        <fullName evidence="2">glutamate--cysteine ligase</fullName>
        <ecNumber evidence="2">6.3.2.2</ecNumber>
    </recommendedName>
</protein>
<keyword evidence="5" id="KW-0547">Nucleotide-binding</keyword>
<gene>
    <name evidence="9" type="ORF">E7Z74_04035</name>
</gene>
<dbReference type="GO" id="GO:0046872">
    <property type="term" value="F:metal ion binding"/>
    <property type="evidence" value="ECO:0007669"/>
    <property type="project" value="TreeGrafter"/>
</dbReference>
<dbReference type="GO" id="GO:0005524">
    <property type="term" value="F:ATP binding"/>
    <property type="evidence" value="ECO:0007669"/>
    <property type="project" value="UniProtKB-KW"/>
</dbReference>
<dbReference type="Pfam" id="PF04262">
    <property type="entry name" value="Glu_cys_ligase"/>
    <property type="match status" value="2"/>
</dbReference>
<reference evidence="9" key="1">
    <citation type="submission" date="2019-04" db="EMBL/GenBank/DDBJ databases">
        <title>Evolution of Biomass-Degrading Anaerobic Consortia Revealed by Metagenomics.</title>
        <authorList>
            <person name="Peng X."/>
        </authorList>
    </citation>
    <scope>NUCLEOTIDE SEQUENCE</scope>
    <source>
        <strain evidence="9">SIG13</strain>
    </source>
</reference>
<evidence type="ECO:0000256" key="6">
    <source>
        <dbReference type="ARBA" id="ARBA00022840"/>
    </source>
</evidence>
<dbReference type="InterPro" id="IPR007370">
    <property type="entry name" value="Glu_cys_ligase"/>
</dbReference>
<comment type="caution">
    <text evidence="9">The sequence shown here is derived from an EMBL/GenBank/DDBJ whole genome shotgun (WGS) entry which is preliminary data.</text>
</comment>